<dbReference type="Pfam" id="PF02384">
    <property type="entry name" value="N6_Mtase"/>
    <property type="match status" value="1"/>
</dbReference>
<evidence type="ECO:0000313" key="10">
    <source>
        <dbReference type="EMBL" id="GBR72944.1"/>
    </source>
</evidence>
<name>A0A388TA21_TERA1</name>
<evidence type="ECO:0000256" key="7">
    <source>
        <dbReference type="ARBA" id="ARBA00047942"/>
    </source>
</evidence>
<evidence type="ECO:0000256" key="6">
    <source>
        <dbReference type="ARBA" id="ARBA00022747"/>
    </source>
</evidence>
<keyword evidence="3 10" id="KW-0489">Methyltransferase</keyword>
<dbReference type="PROSITE" id="PS00092">
    <property type="entry name" value="N6_MTASE"/>
    <property type="match status" value="1"/>
</dbReference>
<dbReference type="SUPFAM" id="SSF53335">
    <property type="entry name" value="S-adenosyl-L-methionine-dependent methyltransferases"/>
    <property type="match status" value="1"/>
</dbReference>
<dbReference type="PANTHER" id="PTHR42998:SF1">
    <property type="entry name" value="TYPE I RESTRICTION ENZYME HINDI METHYLASE SUBUNIT"/>
    <property type="match status" value="1"/>
</dbReference>
<dbReference type="AlphaFoldDB" id="A0A388TA21"/>
<feature type="domain" description="N6 adenine-specific DNA methyltransferase N-terminal" evidence="9">
    <location>
        <begin position="9"/>
        <end position="139"/>
    </location>
</feature>
<dbReference type="Gene3D" id="1.20.1260.30">
    <property type="match status" value="1"/>
</dbReference>
<evidence type="ECO:0000256" key="1">
    <source>
        <dbReference type="ARBA" id="ARBA00006594"/>
    </source>
</evidence>
<proteinExistence type="inferred from homology"/>
<dbReference type="PRINTS" id="PR00507">
    <property type="entry name" value="N12N6MTFRASE"/>
</dbReference>
<comment type="caution">
    <text evidence="10">The sequence shown here is derived from an EMBL/GenBank/DDBJ whole genome shotgun (WGS) entry which is preliminary data.</text>
</comment>
<dbReference type="InterPro" id="IPR003356">
    <property type="entry name" value="DNA_methylase_A-5"/>
</dbReference>
<evidence type="ECO:0000259" key="8">
    <source>
        <dbReference type="Pfam" id="PF02384"/>
    </source>
</evidence>
<dbReference type="InterPro" id="IPR029063">
    <property type="entry name" value="SAM-dependent_MTases_sf"/>
</dbReference>
<dbReference type="CDD" id="cd02440">
    <property type="entry name" value="AdoMet_MTases"/>
    <property type="match status" value="1"/>
</dbReference>
<dbReference type="Proteomes" id="UP000269352">
    <property type="component" value="Unassembled WGS sequence"/>
</dbReference>
<reference evidence="10 11" key="1">
    <citation type="journal article" date="2019" name="ISME J.">
        <title>Genome analyses of uncultured TG2/ZB3 bacteria in 'Margulisbacteria' specifically attached to ectosymbiotic spirochetes of protists in the termite gut.</title>
        <authorList>
            <person name="Utami Y.D."/>
            <person name="Kuwahara H."/>
            <person name="Igai K."/>
            <person name="Murakami T."/>
            <person name="Sugaya K."/>
            <person name="Morikawa T."/>
            <person name="Nagura Y."/>
            <person name="Yuki M."/>
            <person name="Deevong P."/>
            <person name="Inoue T."/>
            <person name="Kihara K."/>
            <person name="Lo N."/>
            <person name="Yamada A."/>
            <person name="Ohkuma M."/>
            <person name="Hongoh Y."/>
        </authorList>
    </citation>
    <scope>NUCLEOTIDE SEQUENCE [LARGE SCALE GENOMIC DNA]</scope>
    <source>
        <strain evidence="10">NkOx7-01</strain>
    </source>
</reference>
<dbReference type="InterPro" id="IPR038333">
    <property type="entry name" value="T1MK-like_N_sf"/>
</dbReference>
<organism evidence="10 11">
    <name type="scientific">Termititenax aidoneus</name>
    <dbReference type="NCBI Taxonomy" id="2218524"/>
    <lineage>
        <taxon>Bacteria</taxon>
        <taxon>Bacillati</taxon>
        <taxon>Candidatus Margulisiibacteriota</taxon>
        <taxon>Candidatus Termititenacia</taxon>
        <taxon>Candidatus Termititenacales</taxon>
        <taxon>Candidatus Termititenacaceae</taxon>
        <taxon>Candidatus Termititenax</taxon>
    </lineage>
</organism>
<evidence type="ECO:0000259" key="9">
    <source>
        <dbReference type="Pfam" id="PF12161"/>
    </source>
</evidence>
<accession>A0A388TA21</accession>
<dbReference type="GO" id="GO:0003677">
    <property type="term" value="F:DNA binding"/>
    <property type="evidence" value="ECO:0007669"/>
    <property type="project" value="InterPro"/>
</dbReference>
<feature type="domain" description="DNA methylase adenine-specific" evidence="8">
    <location>
        <begin position="149"/>
        <end position="459"/>
    </location>
</feature>
<evidence type="ECO:0000256" key="3">
    <source>
        <dbReference type="ARBA" id="ARBA00022603"/>
    </source>
</evidence>
<dbReference type="GO" id="GO:0009007">
    <property type="term" value="F:site-specific DNA-methyltransferase (adenine-specific) activity"/>
    <property type="evidence" value="ECO:0007669"/>
    <property type="project" value="UniProtKB-EC"/>
</dbReference>
<evidence type="ECO:0000256" key="5">
    <source>
        <dbReference type="ARBA" id="ARBA00022691"/>
    </source>
</evidence>
<evidence type="ECO:0000313" key="11">
    <source>
        <dbReference type="Proteomes" id="UP000269352"/>
    </source>
</evidence>
<dbReference type="EMBL" id="BGZN01000004">
    <property type="protein sequence ID" value="GBR72944.1"/>
    <property type="molecule type" value="Genomic_DNA"/>
</dbReference>
<dbReference type="Gene3D" id="3.40.50.150">
    <property type="entry name" value="Vaccinia Virus protein VP39"/>
    <property type="match status" value="1"/>
</dbReference>
<protein>
    <recommendedName>
        <fullName evidence="2">site-specific DNA-methyltransferase (adenine-specific)</fullName>
        <ecNumber evidence="2">2.1.1.72</ecNumber>
    </recommendedName>
</protein>
<dbReference type="Pfam" id="PF12161">
    <property type="entry name" value="HsdM_N"/>
    <property type="match status" value="1"/>
</dbReference>
<keyword evidence="5" id="KW-0949">S-adenosyl-L-methionine</keyword>
<dbReference type="PANTHER" id="PTHR42998">
    <property type="entry name" value="TYPE I RESTRICTION ENZYME HINDVIIP M PROTEIN-RELATED"/>
    <property type="match status" value="1"/>
</dbReference>
<keyword evidence="6" id="KW-0680">Restriction system</keyword>
<keyword evidence="4" id="KW-0808">Transferase</keyword>
<dbReference type="EC" id="2.1.1.72" evidence="2"/>
<sequence length="495" mass="55812">MNNNETQQLERTLWDAANKLRGNINSSDYKYVVLGLIFIKYVSDAFETQFAKYKVEGFDESDEDFLRDYLTKDNIFYVPPTARWKYLQDHAKTPQIGELVDKAMDAIEKENKSLKGVLPTNYGREELDKTRLGELIDLFTNKIRFGADSKDLLGRVYEYFMGMFADSEGKHGGEFYTPRSIVRLLVAMIQPFKGRVYDPCCGSGGMFVSSEDFVAEHSGRIGDIAIYGQELNTTTWRLAKMNMAIRGIDARLEQGDTLQDDKLKDLKFDFILANPPFNISDWGQARAQDDVRWQFGTPPAGNANYAWIQHIVHHLSPAGVSGFVMANGTMTSNTSGEGDIRRRIVEAGLVDCIIACPDKLFFNVTLPCCLWFVSRDRANRKDKTLFIDARKLGFMESRKTRNLAESDIQKITAKYHKFVSTGVTTDEPGFAKVATLEEIRKNGFALTPGLYVGSEAVADDGDLDQQIANLKAELLAGFEKGRALEEKIIYNLKEV</sequence>
<dbReference type="InterPro" id="IPR022749">
    <property type="entry name" value="D12N6_MeTrfase_N"/>
</dbReference>
<comment type="catalytic activity">
    <reaction evidence="7">
        <text>a 2'-deoxyadenosine in DNA + S-adenosyl-L-methionine = an N(6)-methyl-2'-deoxyadenosine in DNA + S-adenosyl-L-homocysteine + H(+)</text>
        <dbReference type="Rhea" id="RHEA:15197"/>
        <dbReference type="Rhea" id="RHEA-COMP:12418"/>
        <dbReference type="Rhea" id="RHEA-COMP:12419"/>
        <dbReference type="ChEBI" id="CHEBI:15378"/>
        <dbReference type="ChEBI" id="CHEBI:57856"/>
        <dbReference type="ChEBI" id="CHEBI:59789"/>
        <dbReference type="ChEBI" id="CHEBI:90615"/>
        <dbReference type="ChEBI" id="CHEBI:90616"/>
        <dbReference type="EC" id="2.1.1.72"/>
    </reaction>
</comment>
<gene>
    <name evidence="10" type="primary">hsdM</name>
    <name evidence="10" type="ORF">NO1_0400</name>
</gene>
<dbReference type="GO" id="GO:0009307">
    <property type="term" value="P:DNA restriction-modification system"/>
    <property type="evidence" value="ECO:0007669"/>
    <property type="project" value="UniProtKB-KW"/>
</dbReference>
<dbReference type="GO" id="GO:0032259">
    <property type="term" value="P:methylation"/>
    <property type="evidence" value="ECO:0007669"/>
    <property type="project" value="UniProtKB-KW"/>
</dbReference>
<dbReference type="GO" id="GO:0008170">
    <property type="term" value="F:N-methyltransferase activity"/>
    <property type="evidence" value="ECO:0007669"/>
    <property type="project" value="InterPro"/>
</dbReference>
<comment type="similarity">
    <text evidence="1">Belongs to the N(4)/N(6)-methyltransferase family.</text>
</comment>
<dbReference type="InterPro" id="IPR052916">
    <property type="entry name" value="Type-I_RE_MTase_Subunit"/>
</dbReference>
<dbReference type="InterPro" id="IPR002052">
    <property type="entry name" value="DNA_methylase_N6_adenine_CS"/>
</dbReference>
<evidence type="ECO:0000256" key="4">
    <source>
        <dbReference type="ARBA" id="ARBA00022679"/>
    </source>
</evidence>
<keyword evidence="11" id="KW-1185">Reference proteome</keyword>
<evidence type="ECO:0000256" key="2">
    <source>
        <dbReference type="ARBA" id="ARBA00011900"/>
    </source>
</evidence>